<dbReference type="EMBL" id="CM042035">
    <property type="protein sequence ID" value="KAI3756326.1"/>
    <property type="molecule type" value="Genomic_DNA"/>
</dbReference>
<proteinExistence type="predicted"/>
<reference evidence="2" key="1">
    <citation type="journal article" date="2022" name="Mol. Ecol. Resour.">
        <title>The genomes of chicory, endive, great burdock and yacon provide insights into Asteraceae palaeo-polyploidization history and plant inulin production.</title>
        <authorList>
            <person name="Fan W."/>
            <person name="Wang S."/>
            <person name="Wang H."/>
            <person name="Wang A."/>
            <person name="Jiang F."/>
            <person name="Liu H."/>
            <person name="Zhao H."/>
            <person name="Xu D."/>
            <person name="Zhang Y."/>
        </authorList>
    </citation>
    <scope>NUCLEOTIDE SEQUENCE [LARGE SCALE GENOMIC DNA]</scope>
    <source>
        <strain evidence="2">cv. Yunnan</strain>
    </source>
</reference>
<protein>
    <submittedName>
        <fullName evidence="1">Uncharacterized protein</fullName>
    </submittedName>
</protein>
<organism evidence="1 2">
    <name type="scientific">Smallanthus sonchifolius</name>
    <dbReference type="NCBI Taxonomy" id="185202"/>
    <lineage>
        <taxon>Eukaryota</taxon>
        <taxon>Viridiplantae</taxon>
        <taxon>Streptophyta</taxon>
        <taxon>Embryophyta</taxon>
        <taxon>Tracheophyta</taxon>
        <taxon>Spermatophyta</taxon>
        <taxon>Magnoliopsida</taxon>
        <taxon>eudicotyledons</taxon>
        <taxon>Gunneridae</taxon>
        <taxon>Pentapetalae</taxon>
        <taxon>asterids</taxon>
        <taxon>campanulids</taxon>
        <taxon>Asterales</taxon>
        <taxon>Asteraceae</taxon>
        <taxon>Asteroideae</taxon>
        <taxon>Heliantheae alliance</taxon>
        <taxon>Millerieae</taxon>
        <taxon>Smallanthus</taxon>
    </lineage>
</organism>
<reference evidence="1 2" key="2">
    <citation type="journal article" date="2022" name="Mol. Ecol. Resour.">
        <title>The genomes of chicory, endive, great burdock and yacon provide insights into Asteraceae paleo-polyploidization history and plant inulin production.</title>
        <authorList>
            <person name="Fan W."/>
            <person name="Wang S."/>
            <person name="Wang H."/>
            <person name="Wang A."/>
            <person name="Jiang F."/>
            <person name="Liu H."/>
            <person name="Zhao H."/>
            <person name="Xu D."/>
            <person name="Zhang Y."/>
        </authorList>
    </citation>
    <scope>NUCLEOTIDE SEQUENCE [LARGE SCALE GENOMIC DNA]</scope>
    <source>
        <strain evidence="2">cv. Yunnan</strain>
        <tissue evidence="1">Leaves</tissue>
    </source>
</reference>
<dbReference type="Proteomes" id="UP001056120">
    <property type="component" value="Linkage Group LG18"/>
</dbReference>
<keyword evidence="2" id="KW-1185">Reference proteome</keyword>
<name>A0ACB9ED04_9ASTR</name>
<comment type="caution">
    <text evidence="1">The sequence shown here is derived from an EMBL/GenBank/DDBJ whole genome shotgun (WGS) entry which is preliminary data.</text>
</comment>
<evidence type="ECO:0000313" key="2">
    <source>
        <dbReference type="Proteomes" id="UP001056120"/>
    </source>
</evidence>
<sequence length="263" mass="30048">MDPVASLPFSLAYQDIQMLKEELQLLQEVGSYGAEVVKVIGKSKCVVKMDLISHKIERSKLKVGDHIYTWRKMHTYTHHGIFIGEGKLIHFVNSKKKGNLHFSVASSSDSSTKNKKTPCPWSYCEPKEVTGSGVKMSCIDCFIKTGSLYRFKYEVNSKYFLLKQEGTCTTARSDPPEKVKYRATYLHENWYPEYDLMNNNCEDFALYCKTGLWSKVKEQGRSSQANSVHLTRNGDLGKRKDVVKVPVEALADLFKHPLKIKDF</sequence>
<gene>
    <name evidence="1" type="ORF">L1987_56146</name>
</gene>
<accession>A0ACB9ED04</accession>
<evidence type="ECO:0000313" key="1">
    <source>
        <dbReference type="EMBL" id="KAI3756326.1"/>
    </source>
</evidence>